<keyword evidence="2" id="KW-0325">Glycoprotein</keyword>
<dbReference type="SUPFAM" id="SSF54373">
    <property type="entry name" value="FAD-linked reductases, C-terminal domain"/>
    <property type="match status" value="1"/>
</dbReference>
<name>A0A0C3CCL9_OIDMZ</name>
<dbReference type="SUPFAM" id="SSF51905">
    <property type="entry name" value="FAD/NAD(P)-binding domain"/>
    <property type="match status" value="1"/>
</dbReference>
<dbReference type="InterPro" id="IPR007867">
    <property type="entry name" value="GMC_OxRtase_C"/>
</dbReference>
<organism evidence="8 9">
    <name type="scientific">Oidiodendron maius (strain Zn)</name>
    <dbReference type="NCBI Taxonomy" id="913774"/>
    <lineage>
        <taxon>Eukaryota</taxon>
        <taxon>Fungi</taxon>
        <taxon>Dikarya</taxon>
        <taxon>Ascomycota</taxon>
        <taxon>Pezizomycotina</taxon>
        <taxon>Leotiomycetes</taxon>
        <taxon>Leotiomycetes incertae sedis</taxon>
        <taxon>Myxotrichaceae</taxon>
        <taxon>Oidiodendron</taxon>
    </lineage>
</organism>
<sequence>MLFRSVVILVFAFFSPLVVRASAPEGRRRLRSSAFAVPGTDATYDYIVVGGGSAGLTIASRLAEFASVAVIEAGGFYEQDNGNQSVVPFLGLVMPFLATTEGYPKQPLMDWGLVSSPQAGANNRKIHYAQGKTLGGSSAINTMAYLRGTLGSYQRWADIVGDPTYTFANLLQYFIKSTHFTPPNLQKRNTPNATVFYDPSVFDNSKGGPVQVSYGNWVDPTINWLSSALRALGLPLSPVGFNSGSLSGYGAWVTSTISPEDAERSTSQSSYLEQAIQNTGIMIYAHTQANKILFDSSKKASAVSVSTQGLEYSLSANKEVIVSAGVFHSPQLLMVSGIGPQATLKALGIPVLSDLPGVGQNLWDPVFFNVLWEVNTPSSGTVIAANPAEALEEYLNDAAGPYSSAGGYFAFEKIPASLRQNFTQQTASALAWFPTDWPEVEYIVSGFPSGTGSTIGAVSPTLLAPLSRGNVAITSQTMSDPPVINLGWLTDPADAEIAVAAFKRCRQIWNTGPAMSIRIGPELVPGAAVSSDADILSYIRQSVTPIWHASSTCSMGKAGDPMAVVDSTAKVFGVKGLRVVDISAFPFGVPTHPQGTVYMLAEKIADDIKNRK</sequence>
<reference evidence="9" key="2">
    <citation type="submission" date="2015-01" db="EMBL/GenBank/DDBJ databases">
        <title>Evolutionary Origins and Diversification of the Mycorrhizal Mutualists.</title>
        <authorList>
            <consortium name="DOE Joint Genome Institute"/>
            <consortium name="Mycorrhizal Genomics Consortium"/>
            <person name="Kohler A."/>
            <person name="Kuo A."/>
            <person name="Nagy L.G."/>
            <person name="Floudas D."/>
            <person name="Copeland A."/>
            <person name="Barry K.W."/>
            <person name="Cichocki N."/>
            <person name="Veneault-Fourrey C."/>
            <person name="LaButti K."/>
            <person name="Lindquist E.A."/>
            <person name="Lipzen A."/>
            <person name="Lundell T."/>
            <person name="Morin E."/>
            <person name="Murat C."/>
            <person name="Riley R."/>
            <person name="Ohm R."/>
            <person name="Sun H."/>
            <person name="Tunlid A."/>
            <person name="Henrissat B."/>
            <person name="Grigoriev I.V."/>
            <person name="Hibbett D.S."/>
            <person name="Martin F."/>
        </authorList>
    </citation>
    <scope>NUCLEOTIDE SEQUENCE [LARGE SCALE GENOMIC DNA]</scope>
    <source>
        <strain evidence="9">Zn</strain>
    </source>
</reference>
<dbReference type="Pfam" id="PF00732">
    <property type="entry name" value="GMC_oxred_N"/>
    <property type="match status" value="1"/>
</dbReference>
<dbReference type="InterPro" id="IPR000172">
    <property type="entry name" value="GMC_OxRdtase_N"/>
</dbReference>
<evidence type="ECO:0000256" key="2">
    <source>
        <dbReference type="ARBA" id="ARBA00023180"/>
    </source>
</evidence>
<dbReference type="Proteomes" id="UP000054321">
    <property type="component" value="Unassembled WGS sequence"/>
</dbReference>
<evidence type="ECO:0000256" key="5">
    <source>
        <dbReference type="RuleBase" id="RU003968"/>
    </source>
</evidence>
<dbReference type="GO" id="GO:0016614">
    <property type="term" value="F:oxidoreductase activity, acting on CH-OH group of donors"/>
    <property type="evidence" value="ECO:0007669"/>
    <property type="project" value="InterPro"/>
</dbReference>
<dbReference type="HOGENOM" id="CLU_002865_6_3_1"/>
<proteinExistence type="inferred from homology"/>
<comment type="cofactor">
    <cofactor evidence="4">
        <name>FAD</name>
        <dbReference type="ChEBI" id="CHEBI:57692"/>
    </cofactor>
</comment>
<evidence type="ECO:0000313" key="8">
    <source>
        <dbReference type="EMBL" id="KIM96648.1"/>
    </source>
</evidence>
<feature type="binding site" evidence="4">
    <location>
        <begin position="593"/>
        <end position="594"/>
    </location>
    <ligand>
        <name>FAD</name>
        <dbReference type="ChEBI" id="CHEBI:57692"/>
    </ligand>
</feature>
<dbReference type="InterPro" id="IPR012132">
    <property type="entry name" value="GMC_OxRdtase"/>
</dbReference>
<keyword evidence="4 5" id="KW-0274">FAD</keyword>
<dbReference type="InterPro" id="IPR036188">
    <property type="entry name" value="FAD/NAD-bd_sf"/>
</dbReference>
<dbReference type="PROSITE" id="PS00623">
    <property type="entry name" value="GMC_OXRED_1"/>
    <property type="match status" value="1"/>
</dbReference>
<gene>
    <name evidence="8" type="ORF">OIDMADRAFT_169501</name>
</gene>
<evidence type="ECO:0000256" key="6">
    <source>
        <dbReference type="SAM" id="SignalP"/>
    </source>
</evidence>
<dbReference type="InParanoid" id="A0A0C3CCL9"/>
<keyword evidence="9" id="KW-1185">Reference proteome</keyword>
<dbReference type="PIRSF" id="PIRSF000137">
    <property type="entry name" value="Alcohol_oxidase"/>
    <property type="match status" value="1"/>
</dbReference>
<feature type="active site" description="Proton donor" evidence="3">
    <location>
        <position position="548"/>
    </location>
</feature>
<dbReference type="Gene3D" id="3.50.50.60">
    <property type="entry name" value="FAD/NAD(P)-binding domain"/>
    <property type="match status" value="1"/>
</dbReference>
<keyword evidence="5" id="KW-0285">Flavoprotein</keyword>
<dbReference type="PANTHER" id="PTHR11552:SF138">
    <property type="entry name" value="DEHYDROGENASE PKFF-RELATED"/>
    <property type="match status" value="1"/>
</dbReference>
<dbReference type="OrthoDB" id="269227at2759"/>
<dbReference type="GO" id="GO:0044550">
    <property type="term" value="P:secondary metabolite biosynthetic process"/>
    <property type="evidence" value="ECO:0007669"/>
    <property type="project" value="TreeGrafter"/>
</dbReference>
<dbReference type="PANTHER" id="PTHR11552">
    <property type="entry name" value="GLUCOSE-METHANOL-CHOLINE GMC OXIDOREDUCTASE"/>
    <property type="match status" value="1"/>
</dbReference>
<evidence type="ECO:0000256" key="4">
    <source>
        <dbReference type="PIRSR" id="PIRSR000137-2"/>
    </source>
</evidence>
<protein>
    <submittedName>
        <fullName evidence="8">GMC oxidoreductase</fullName>
    </submittedName>
</protein>
<feature type="signal peptide" evidence="6">
    <location>
        <begin position="1"/>
        <end position="21"/>
    </location>
</feature>
<feature type="chain" id="PRO_5002162459" evidence="6">
    <location>
        <begin position="22"/>
        <end position="612"/>
    </location>
</feature>
<dbReference type="GO" id="GO:0050660">
    <property type="term" value="F:flavin adenine dinucleotide binding"/>
    <property type="evidence" value="ECO:0007669"/>
    <property type="project" value="InterPro"/>
</dbReference>
<feature type="domain" description="Glucose-methanol-choline oxidoreductase N-terminal" evidence="7">
    <location>
        <begin position="131"/>
        <end position="154"/>
    </location>
</feature>
<dbReference type="EMBL" id="KN832883">
    <property type="protein sequence ID" value="KIM96648.1"/>
    <property type="molecule type" value="Genomic_DNA"/>
</dbReference>
<evidence type="ECO:0000256" key="1">
    <source>
        <dbReference type="ARBA" id="ARBA00010790"/>
    </source>
</evidence>
<feature type="active site" description="Proton acceptor" evidence="3">
    <location>
        <position position="592"/>
    </location>
</feature>
<evidence type="ECO:0000256" key="3">
    <source>
        <dbReference type="PIRSR" id="PIRSR000137-1"/>
    </source>
</evidence>
<accession>A0A0C3CCL9</accession>
<reference evidence="8 9" key="1">
    <citation type="submission" date="2014-04" db="EMBL/GenBank/DDBJ databases">
        <authorList>
            <consortium name="DOE Joint Genome Institute"/>
            <person name="Kuo A."/>
            <person name="Martino E."/>
            <person name="Perotto S."/>
            <person name="Kohler A."/>
            <person name="Nagy L.G."/>
            <person name="Floudas D."/>
            <person name="Copeland A."/>
            <person name="Barry K.W."/>
            <person name="Cichocki N."/>
            <person name="Veneault-Fourrey C."/>
            <person name="LaButti K."/>
            <person name="Lindquist E.A."/>
            <person name="Lipzen A."/>
            <person name="Lundell T."/>
            <person name="Morin E."/>
            <person name="Murat C."/>
            <person name="Sun H."/>
            <person name="Tunlid A."/>
            <person name="Henrissat B."/>
            <person name="Grigoriev I.V."/>
            <person name="Hibbett D.S."/>
            <person name="Martin F."/>
            <person name="Nordberg H.P."/>
            <person name="Cantor M.N."/>
            <person name="Hua S.X."/>
        </authorList>
    </citation>
    <scope>NUCLEOTIDE SEQUENCE [LARGE SCALE GENOMIC DNA]</scope>
    <source>
        <strain evidence="8 9">Zn</strain>
    </source>
</reference>
<evidence type="ECO:0000313" key="9">
    <source>
        <dbReference type="Proteomes" id="UP000054321"/>
    </source>
</evidence>
<dbReference type="STRING" id="913774.A0A0C3CCL9"/>
<evidence type="ECO:0000259" key="7">
    <source>
        <dbReference type="PROSITE" id="PS00623"/>
    </source>
</evidence>
<dbReference type="Gene3D" id="3.30.560.10">
    <property type="entry name" value="Glucose Oxidase, domain 3"/>
    <property type="match status" value="1"/>
</dbReference>
<keyword evidence="6" id="KW-0732">Signal</keyword>
<dbReference type="Pfam" id="PF05199">
    <property type="entry name" value="GMC_oxred_C"/>
    <property type="match status" value="1"/>
</dbReference>
<comment type="similarity">
    <text evidence="1 5">Belongs to the GMC oxidoreductase family.</text>
</comment>
<dbReference type="AlphaFoldDB" id="A0A0C3CCL9"/>
<feature type="binding site" evidence="4">
    <location>
        <begin position="547"/>
        <end position="548"/>
    </location>
    <ligand>
        <name>FAD</name>
        <dbReference type="ChEBI" id="CHEBI:57692"/>
    </ligand>
</feature>